<gene>
    <name evidence="1" type="ORF">EHQ52_17060</name>
</gene>
<keyword evidence="2" id="KW-1185">Reference proteome</keyword>
<name>A0A4R9J3Z4_9LEPT</name>
<evidence type="ECO:0000313" key="1">
    <source>
        <dbReference type="EMBL" id="TGL31636.1"/>
    </source>
</evidence>
<proteinExistence type="predicted"/>
<dbReference type="OrthoDB" id="332446at2"/>
<dbReference type="AlphaFoldDB" id="A0A4R9J3Z4"/>
<dbReference type="EMBL" id="RQFY01000007">
    <property type="protein sequence ID" value="TGL31636.1"/>
    <property type="molecule type" value="Genomic_DNA"/>
</dbReference>
<evidence type="ECO:0000313" key="2">
    <source>
        <dbReference type="Proteomes" id="UP000297871"/>
    </source>
</evidence>
<comment type="caution">
    <text evidence="1">The sequence shown here is derived from an EMBL/GenBank/DDBJ whole genome shotgun (WGS) entry which is preliminary data.</text>
</comment>
<dbReference type="Proteomes" id="UP000297871">
    <property type="component" value="Unassembled WGS sequence"/>
</dbReference>
<accession>A0A4R9J3Z4</accession>
<dbReference type="RefSeq" id="WP_135616373.1">
    <property type="nucleotide sequence ID" value="NZ_RQFY01000007.1"/>
</dbReference>
<reference evidence="1" key="1">
    <citation type="journal article" date="2019" name="PLoS Negl. Trop. Dis.">
        <title>Revisiting the worldwide diversity of Leptospira species in the environment.</title>
        <authorList>
            <person name="Vincent A.T."/>
            <person name="Schiettekatte O."/>
            <person name="Bourhy P."/>
            <person name="Veyrier F.J."/>
            <person name="Picardeau M."/>
        </authorList>
    </citation>
    <scope>NUCLEOTIDE SEQUENCE [LARGE SCALE GENOMIC DNA]</scope>
    <source>
        <strain evidence="1">201800265</strain>
    </source>
</reference>
<sequence>MKHSSDERWKEARKRVEPYVHAVFWQDLGVEDSQRYVDWILDRLVKHEFLAVLEDNYALWKSDENRDRILLISDLKYPEARKILNEKLEKDPNTYYWIQPNSAP</sequence>
<organism evidence="1 2">
    <name type="scientific">Leptospira koniambonensis</name>
    <dbReference type="NCBI Taxonomy" id="2484950"/>
    <lineage>
        <taxon>Bacteria</taxon>
        <taxon>Pseudomonadati</taxon>
        <taxon>Spirochaetota</taxon>
        <taxon>Spirochaetia</taxon>
        <taxon>Leptospirales</taxon>
        <taxon>Leptospiraceae</taxon>
        <taxon>Leptospira</taxon>
    </lineage>
</organism>
<protein>
    <submittedName>
        <fullName evidence="1">Uncharacterized protein</fullName>
    </submittedName>
</protein>